<dbReference type="AlphaFoldDB" id="A0A7J8RN09"/>
<keyword evidence="2" id="KW-1185">Reference proteome</keyword>
<gene>
    <name evidence="1" type="ORF">Godav_015135</name>
</gene>
<comment type="caution">
    <text evidence="1">The sequence shown here is derived from an EMBL/GenBank/DDBJ whole genome shotgun (WGS) entry which is preliminary data.</text>
</comment>
<name>A0A7J8RN09_GOSDV</name>
<reference evidence="1 2" key="1">
    <citation type="journal article" date="2019" name="Genome Biol. Evol.">
        <title>Insights into the evolution of the New World diploid cottons (Gossypium, subgenus Houzingenia) based on genome sequencing.</title>
        <authorList>
            <person name="Grover C.E."/>
            <person name="Arick M.A. 2nd"/>
            <person name="Thrash A."/>
            <person name="Conover J.L."/>
            <person name="Sanders W.S."/>
            <person name="Peterson D.G."/>
            <person name="Frelichowski J.E."/>
            <person name="Scheffler J.A."/>
            <person name="Scheffler B.E."/>
            <person name="Wendel J.F."/>
        </authorList>
    </citation>
    <scope>NUCLEOTIDE SEQUENCE [LARGE SCALE GENOMIC DNA]</scope>
    <source>
        <strain evidence="1">27</strain>
        <tissue evidence="1">Leaf</tissue>
    </source>
</reference>
<sequence>MVVAEDAGWNSYISSYKETSQFKHRNFRYYDQISFIYAKD</sequence>
<dbReference type="EMBL" id="JABFAC010000006">
    <property type="protein sequence ID" value="MBA0614910.1"/>
    <property type="molecule type" value="Genomic_DNA"/>
</dbReference>
<protein>
    <submittedName>
        <fullName evidence="1">Uncharacterized protein</fullName>
    </submittedName>
</protein>
<proteinExistence type="predicted"/>
<evidence type="ECO:0000313" key="1">
    <source>
        <dbReference type="EMBL" id="MBA0614910.1"/>
    </source>
</evidence>
<dbReference type="Proteomes" id="UP000593561">
    <property type="component" value="Unassembled WGS sequence"/>
</dbReference>
<accession>A0A7J8RN09</accession>
<organism evidence="1 2">
    <name type="scientific">Gossypium davidsonii</name>
    <name type="common">Davidson's cotton</name>
    <name type="synonym">Gossypium klotzschianum subsp. davidsonii</name>
    <dbReference type="NCBI Taxonomy" id="34287"/>
    <lineage>
        <taxon>Eukaryota</taxon>
        <taxon>Viridiplantae</taxon>
        <taxon>Streptophyta</taxon>
        <taxon>Embryophyta</taxon>
        <taxon>Tracheophyta</taxon>
        <taxon>Spermatophyta</taxon>
        <taxon>Magnoliopsida</taxon>
        <taxon>eudicotyledons</taxon>
        <taxon>Gunneridae</taxon>
        <taxon>Pentapetalae</taxon>
        <taxon>rosids</taxon>
        <taxon>malvids</taxon>
        <taxon>Malvales</taxon>
        <taxon>Malvaceae</taxon>
        <taxon>Malvoideae</taxon>
        <taxon>Gossypium</taxon>
    </lineage>
</organism>
<evidence type="ECO:0000313" key="2">
    <source>
        <dbReference type="Proteomes" id="UP000593561"/>
    </source>
</evidence>